<protein>
    <recommendedName>
        <fullName evidence="4">Transposase</fullName>
    </recommendedName>
</protein>
<feature type="compositionally biased region" description="Polar residues" evidence="1">
    <location>
        <begin position="1"/>
        <end position="12"/>
    </location>
</feature>
<dbReference type="EMBL" id="CP146069">
    <property type="protein sequence ID" value="WWR46563.1"/>
    <property type="molecule type" value="Genomic_DNA"/>
</dbReference>
<accession>A0ABZ2HLN0</accession>
<evidence type="ECO:0000256" key="1">
    <source>
        <dbReference type="SAM" id="MobiDB-lite"/>
    </source>
</evidence>
<name>A0ABZ2HLN0_9RHOB</name>
<evidence type="ECO:0008006" key="4">
    <source>
        <dbReference type="Google" id="ProtNLM"/>
    </source>
</evidence>
<evidence type="ECO:0000313" key="2">
    <source>
        <dbReference type="EMBL" id="WWR46563.1"/>
    </source>
</evidence>
<evidence type="ECO:0000313" key="3">
    <source>
        <dbReference type="Proteomes" id="UP001364156"/>
    </source>
</evidence>
<reference evidence="2 3" key="1">
    <citation type="submission" date="2023-10" db="EMBL/GenBank/DDBJ databases">
        <title>Roseovarius strain S88 nov., isolated from a marine algae.</title>
        <authorList>
            <person name="Lee M.W."/>
            <person name="Lee J.K."/>
            <person name="Kim J.M."/>
            <person name="Choi D.G."/>
            <person name="Baek J.H."/>
            <person name="Bayburt H."/>
            <person name="Jung J.J."/>
            <person name="Han D.M."/>
            <person name="Jeon C.O."/>
        </authorList>
    </citation>
    <scope>NUCLEOTIDE SEQUENCE [LARGE SCALE GENOMIC DNA]</scope>
    <source>
        <strain evidence="2 3">S88</strain>
    </source>
</reference>
<proteinExistence type="predicted"/>
<gene>
    <name evidence="2" type="ORF">RZ517_17635</name>
</gene>
<sequence>MARFRNSNTQAAQDMARVHSADRRNRRTPLVDASLFQKLRFDHAMI</sequence>
<dbReference type="RefSeq" id="WP_338549415.1">
    <property type="nucleotide sequence ID" value="NZ_CP146069.1"/>
</dbReference>
<keyword evidence="3" id="KW-1185">Reference proteome</keyword>
<feature type="region of interest" description="Disordered" evidence="1">
    <location>
        <begin position="1"/>
        <end position="26"/>
    </location>
</feature>
<organism evidence="2 3">
    <name type="scientific">Roseovarius phycicola</name>
    <dbReference type="NCBI Taxonomy" id="3080976"/>
    <lineage>
        <taxon>Bacteria</taxon>
        <taxon>Pseudomonadati</taxon>
        <taxon>Pseudomonadota</taxon>
        <taxon>Alphaproteobacteria</taxon>
        <taxon>Rhodobacterales</taxon>
        <taxon>Roseobacteraceae</taxon>
        <taxon>Roseovarius</taxon>
    </lineage>
</organism>
<dbReference type="Proteomes" id="UP001364156">
    <property type="component" value="Chromosome"/>
</dbReference>